<dbReference type="RefSeq" id="WP_345479056.1">
    <property type="nucleotide sequence ID" value="NZ_BAABLP010000001.1"/>
</dbReference>
<accession>A0ABP8YP19</accession>
<organism evidence="1 2">
    <name type="scientific">Amnibacterium soli</name>
    <dbReference type="NCBI Taxonomy" id="1282736"/>
    <lineage>
        <taxon>Bacteria</taxon>
        <taxon>Bacillati</taxon>
        <taxon>Actinomycetota</taxon>
        <taxon>Actinomycetes</taxon>
        <taxon>Micrococcales</taxon>
        <taxon>Microbacteriaceae</taxon>
        <taxon>Amnibacterium</taxon>
    </lineage>
</organism>
<reference evidence="2" key="1">
    <citation type="journal article" date="2019" name="Int. J. Syst. Evol. Microbiol.">
        <title>The Global Catalogue of Microorganisms (GCM) 10K type strain sequencing project: providing services to taxonomists for standard genome sequencing and annotation.</title>
        <authorList>
            <consortium name="The Broad Institute Genomics Platform"/>
            <consortium name="The Broad Institute Genome Sequencing Center for Infectious Disease"/>
            <person name="Wu L."/>
            <person name="Ma J."/>
        </authorList>
    </citation>
    <scope>NUCLEOTIDE SEQUENCE [LARGE SCALE GENOMIC DNA]</scope>
    <source>
        <strain evidence="2">JCM 19015</strain>
    </source>
</reference>
<evidence type="ECO:0000313" key="2">
    <source>
        <dbReference type="Proteomes" id="UP001500121"/>
    </source>
</evidence>
<gene>
    <name evidence="1" type="ORF">GCM10025783_02170</name>
</gene>
<dbReference type="Proteomes" id="UP001500121">
    <property type="component" value="Unassembled WGS sequence"/>
</dbReference>
<name>A0ABP8YP19_9MICO</name>
<keyword evidence="2" id="KW-1185">Reference proteome</keyword>
<proteinExistence type="predicted"/>
<sequence>MADRRRERTVLVMWEYTCAHSPIWSRSDDLDVGPIDARELGLAEALRDDLADWNDRCETAADPDDELPVPVTAREWRDLGAEAFALAARVQRGLGDAWTVWCLAGGGDGGLRDRGAFGLEARTSGVPVLLRTGGPVAWTPAAVEPALDRFDAALVRRERAWRGSGDHLPPAAHRADALELAGALHAALTAGRVLWFGGEDVPA</sequence>
<protein>
    <submittedName>
        <fullName evidence="1">Uncharacterized protein</fullName>
    </submittedName>
</protein>
<evidence type="ECO:0000313" key="1">
    <source>
        <dbReference type="EMBL" id="GAA4735767.1"/>
    </source>
</evidence>
<dbReference type="EMBL" id="BAABLP010000001">
    <property type="protein sequence ID" value="GAA4735767.1"/>
    <property type="molecule type" value="Genomic_DNA"/>
</dbReference>
<comment type="caution">
    <text evidence="1">The sequence shown here is derived from an EMBL/GenBank/DDBJ whole genome shotgun (WGS) entry which is preliminary data.</text>
</comment>